<dbReference type="Proteomes" id="UP000233469">
    <property type="component" value="Unassembled WGS sequence"/>
</dbReference>
<evidence type="ECO:0000313" key="3">
    <source>
        <dbReference type="Proteomes" id="UP000233469"/>
    </source>
</evidence>
<keyword evidence="1" id="KW-1133">Transmembrane helix</keyword>
<dbReference type="AlphaFoldDB" id="A0A2N1ML56"/>
<reference evidence="2 3" key="2">
    <citation type="submission" date="2017-10" db="EMBL/GenBank/DDBJ databases">
        <title>Extensive intraspecific genome diversity in a model arbuscular mycorrhizal fungus.</title>
        <authorList>
            <person name="Chen E.C.H."/>
            <person name="Morin E."/>
            <person name="Baudet D."/>
            <person name="Noel J."/>
            <person name="Ndikumana S."/>
            <person name="Charron P."/>
            <person name="St-Onge C."/>
            <person name="Giorgi J."/>
            <person name="Grigoriev I.V."/>
            <person name="Roux C."/>
            <person name="Martin F.M."/>
            <person name="Corradi N."/>
        </authorList>
    </citation>
    <scope>NUCLEOTIDE SEQUENCE [LARGE SCALE GENOMIC DNA]</scope>
    <source>
        <strain evidence="2 3">C2</strain>
    </source>
</reference>
<accession>A0A2N1ML56</accession>
<feature type="transmembrane region" description="Helical" evidence="1">
    <location>
        <begin position="20"/>
        <end position="38"/>
    </location>
</feature>
<organism evidence="2 3">
    <name type="scientific">Rhizophagus irregularis</name>
    <dbReference type="NCBI Taxonomy" id="588596"/>
    <lineage>
        <taxon>Eukaryota</taxon>
        <taxon>Fungi</taxon>
        <taxon>Fungi incertae sedis</taxon>
        <taxon>Mucoromycota</taxon>
        <taxon>Glomeromycotina</taxon>
        <taxon>Glomeromycetes</taxon>
        <taxon>Glomerales</taxon>
        <taxon>Glomeraceae</taxon>
        <taxon>Rhizophagus</taxon>
    </lineage>
</organism>
<sequence>MKTHINDFNSITNMFAQLYIIYFFFLVSAVVGIPVVNLQNKTFSTDSPVPTRPKCTDPNNAKYKSSACATRKSVRVSCTAVDTNFSCGDGESCVNITSNDAFCVDDNSAQEWENNHDPEKLVAGITTYSTTGDPIVVAELIARYDDKNSDYAYQKNNYTFTIKQENFSKNMNFCFIAHSSEEVQAVASLAYVLM</sequence>
<dbReference type="VEuPathDB" id="FungiDB:FUN_003228"/>
<protein>
    <submittedName>
        <fullName evidence="2">Uncharacterized protein</fullName>
    </submittedName>
</protein>
<proteinExistence type="predicted"/>
<evidence type="ECO:0000313" key="2">
    <source>
        <dbReference type="EMBL" id="PKK62377.1"/>
    </source>
</evidence>
<gene>
    <name evidence="2" type="ORF">RhiirC2_790465</name>
</gene>
<keyword evidence="1" id="KW-0812">Transmembrane</keyword>
<comment type="caution">
    <text evidence="2">The sequence shown here is derived from an EMBL/GenBank/DDBJ whole genome shotgun (WGS) entry which is preliminary data.</text>
</comment>
<dbReference type="VEuPathDB" id="FungiDB:RhiirFUN_023288"/>
<dbReference type="EMBL" id="LLXL01001938">
    <property type="protein sequence ID" value="PKK62377.1"/>
    <property type="molecule type" value="Genomic_DNA"/>
</dbReference>
<reference evidence="2 3" key="1">
    <citation type="submission" date="2016-04" db="EMBL/GenBank/DDBJ databases">
        <title>Genome analyses suggest a sexual origin of heterokaryosis in a supposedly ancient asexual fungus.</title>
        <authorList>
            <person name="Ropars J."/>
            <person name="Sedzielewska K."/>
            <person name="Noel J."/>
            <person name="Charron P."/>
            <person name="Farinelli L."/>
            <person name="Marton T."/>
            <person name="Kruger M."/>
            <person name="Pelin A."/>
            <person name="Brachmann A."/>
            <person name="Corradi N."/>
        </authorList>
    </citation>
    <scope>NUCLEOTIDE SEQUENCE [LARGE SCALE GENOMIC DNA]</scope>
    <source>
        <strain evidence="2 3">C2</strain>
    </source>
</reference>
<dbReference type="VEuPathDB" id="FungiDB:RhiirA1_478305"/>
<name>A0A2N1ML56_9GLOM</name>
<keyword evidence="1" id="KW-0472">Membrane</keyword>
<evidence type="ECO:0000256" key="1">
    <source>
        <dbReference type="SAM" id="Phobius"/>
    </source>
</evidence>